<keyword evidence="3 7" id="KW-0813">Transport</keyword>
<dbReference type="PROSITE" id="PS00217">
    <property type="entry name" value="SUGAR_TRANSPORT_2"/>
    <property type="match status" value="1"/>
</dbReference>
<feature type="transmembrane region" description="Helical" evidence="8">
    <location>
        <begin position="430"/>
        <end position="451"/>
    </location>
</feature>
<dbReference type="Pfam" id="PF00083">
    <property type="entry name" value="Sugar_tr"/>
    <property type="match status" value="1"/>
</dbReference>
<evidence type="ECO:0000256" key="6">
    <source>
        <dbReference type="ARBA" id="ARBA00023136"/>
    </source>
</evidence>
<accession>A0A9W9W3N6</accession>
<dbReference type="NCBIfam" id="TIGR00879">
    <property type="entry name" value="SP"/>
    <property type="match status" value="1"/>
</dbReference>
<keyword evidence="4 8" id="KW-0812">Transmembrane</keyword>
<dbReference type="GO" id="GO:0005351">
    <property type="term" value="F:carbohydrate:proton symporter activity"/>
    <property type="evidence" value="ECO:0007669"/>
    <property type="project" value="TreeGrafter"/>
</dbReference>
<comment type="similarity">
    <text evidence="2 7">Belongs to the major facilitator superfamily. Sugar transporter (TC 2.A.1.1) family.</text>
</comment>
<evidence type="ECO:0000256" key="1">
    <source>
        <dbReference type="ARBA" id="ARBA00004141"/>
    </source>
</evidence>
<dbReference type="GeneID" id="81369692"/>
<evidence type="ECO:0000313" key="10">
    <source>
        <dbReference type="EMBL" id="KAJ5397962.1"/>
    </source>
</evidence>
<feature type="transmembrane region" description="Helical" evidence="8">
    <location>
        <begin position="405"/>
        <end position="424"/>
    </location>
</feature>
<evidence type="ECO:0000313" key="11">
    <source>
        <dbReference type="Proteomes" id="UP001147747"/>
    </source>
</evidence>
<gene>
    <name evidence="10" type="ORF">N7509_006075</name>
</gene>
<comment type="subcellular location">
    <subcellularLocation>
        <location evidence="1">Membrane</location>
        <topology evidence="1">Multi-pass membrane protein</topology>
    </subcellularLocation>
</comment>
<feature type="transmembrane region" description="Helical" evidence="8">
    <location>
        <begin position="84"/>
        <end position="104"/>
    </location>
</feature>
<dbReference type="InterPro" id="IPR050360">
    <property type="entry name" value="MFS_Sugar_Transporters"/>
</dbReference>
<evidence type="ECO:0000256" key="8">
    <source>
        <dbReference type="SAM" id="Phobius"/>
    </source>
</evidence>
<dbReference type="Proteomes" id="UP001147747">
    <property type="component" value="Unassembled WGS sequence"/>
</dbReference>
<proteinExistence type="inferred from homology"/>
<dbReference type="PANTHER" id="PTHR48022">
    <property type="entry name" value="PLASTIDIC GLUCOSE TRANSPORTER 4"/>
    <property type="match status" value="1"/>
</dbReference>
<keyword evidence="5 8" id="KW-1133">Transmembrane helix</keyword>
<comment type="caution">
    <text evidence="10">The sequence shown here is derived from an EMBL/GenBank/DDBJ whole genome shotgun (WGS) entry which is preliminary data.</text>
</comment>
<dbReference type="PRINTS" id="PR00171">
    <property type="entry name" value="SUGRTRNSPORT"/>
</dbReference>
<feature type="transmembrane region" description="Helical" evidence="8">
    <location>
        <begin position="334"/>
        <end position="356"/>
    </location>
</feature>
<organism evidence="10 11">
    <name type="scientific">Penicillium cosmopolitanum</name>
    <dbReference type="NCBI Taxonomy" id="1131564"/>
    <lineage>
        <taxon>Eukaryota</taxon>
        <taxon>Fungi</taxon>
        <taxon>Dikarya</taxon>
        <taxon>Ascomycota</taxon>
        <taxon>Pezizomycotina</taxon>
        <taxon>Eurotiomycetes</taxon>
        <taxon>Eurotiomycetidae</taxon>
        <taxon>Eurotiales</taxon>
        <taxon>Aspergillaceae</taxon>
        <taxon>Penicillium</taxon>
    </lineage>
</organism>
<dbReference type="InterPro" id="IPR005829">
    <property type="entry name" value="Sugar_transporter_CS"/>
</dbReference>
<dbReference type="FunFam" id="1.20.1250.20:FF:000090">
    <property type="entry name" value="MFS sugar transporter, putative"/>
    <property type="match status" value="1"/>
</dbReference>
<feature type="domain" description="Major facilitator superfamily (MFS) profile" evidence="9">
    <location>
        <begin position="14"/>
        <end position="455"/>
    </location>
</feature>
<dbReference type="RefSeq" id="XP_056490014.1">
    <property type="nucleotide sequence ID" value="XM_056630712.1"/>
</dbReference>
<dbReference type="PANTHER" id="PTHR48022:SF28">
    <property type="entry name" value="MAJOR FACILITATOR SUPERFAMILY (MFS) PROFILE DOMAIN-CONTAINING PROTEIN-RELATED"/>
    <property type="match status" value="1"/>
</dbReference>
<keyword evidence="11" id="KW-1185">Reference proteome</keyword>
<evidence type="ECO:0000256" key="5">
    <source>
        <dbReference type="ARBA" id="ARBA00022989"/>
    </source>
</evidence>
<sequence length="525" mass="58170">MYLGLRGSSLIAAIGFCCGCGFLLLGYDQGVMGGVVGYSGNTFAQVFDNPNPTVTGLMVSLYEVGCMFGSITIIFWGDNLGRRMSLVIGGVIVIIGTVIQASSFSRAQFIVGRIVAGLGNGMNTSTLGTYQSETCPAKNRGRVVTCEGIMAIGGVWISYWLDFGLSYATSTVQWRLPLAVPAIFALAMSGVAFFMPESPRWLALKNRDDEAKQVLAALAGEDIRTDDESILAMHNTIRQAIDYETHIGGEFSFRELFTGGELQNFRRICLCFGIQLMEEMGGINLITYYMSNVFLQIGTGHFLALLLSGVNSTTYFISSFVPIWLIDRFGRKSLLIYGTVGMMCMMIMLTVSLSFGPANFTAGVFAILSIFLFNIFYATGGWMATPFLYPSEISTLRLRSKGSAISVLSKWMFNFLVVMISPVAMANIGWRTYIIFAVLNFVFIFVLFFFYPETKGLELEQVDKIFTGGDPITRGAIGMLPLEFRTINRAKISWINQARLFPTMSKMWRRVQRSEFEIWNGSRTV</sequence>
<feature type="transmembrane region" description="Helical" evidence="8">
    <location>
        <begin position="362"/>
        <end position="384"/>
    </location>
</feature>
<feature type="transmembrane region" description="Helical" evidence="8">
    <location>
        <begin position="302"/>
        <end position="325"/>
    </location>
</feature>
<feature type="transmembrane region" description="Helical" evidence="8">
    <location>
        <begin position="173"/>
        <end position="195"/>
    </location>
</feature>
<dbReference type="Gene3D" id="1.20.1250.20">
    <property type="entry name" value="MFS general substrate transporter like domains"/>
    <property type="match status" value="1"/>
</dbReference>
<dbReference type="InterPro" id="IPR036259">
    <property type="entry name" value="MFS_trans_sf"/>
</dbReference>
<dbReference type="EMBL" id="JAPZBU010000006">
    <property type="protein sequence ID" value="KAJ5397962.1"/>
    <property type="molecule type" value="Genomic_DNA"/>
</dbReference>
<evidence type="ECO:0000256" key="3">
    <source>
        <dbReference type="ARBA" id="ARBA00022448"/>
    </source>
</evidence>
<dbReference type="AlphaFoldDB" id="A0A9W9W3N6"/>
<reference evidence="10" key="1">
    <citation type="submission" date="2022-12" db="EMBL/GenBank/DDBJ databases">
        <authorList>
            <person name="Petersen C."/>
        </authorList>
    </citation>
    <scope>NUCLEOTIDE SEQUENCE</scope>
    <source>
        <strain evidence="10">IBT 29677</strain>
    </source>
</reference>
<reference evidence="10" key="2">
    <citation type="journal article" date="2023" name="IMA Fungus">
        <title>Comparative genomic study of the Penicillium genus elucidates a diverse pangenome and 15 lateral gene transfer events.</title>
        <authorList>
            <person name="Petersen C."/>
            <person name="Sorensen T."/>
            <person name="Nielsen M.R."/>
            <person name="Sondergaard T.E."/>
            <person name="Sorensen J.L."/>
            <person name="Fitzpatrick D.A."/>
            <person name="Frisvad J.C."/>
            <person name="Nielsen K.L."/>
        </authorList>
    </citation>
    <scope>NUCLEOTIDE SEQUENCE</scope>
    <source>
        <strain evidence="10">IBT 29677</strain>
    </source>
</reference>
<evidence type="ECO:0000256" key="7">
    <source>
        <dbReference type="RuleBase" id="RU003346"/>
    </source>
</evidence>
<evidence type="ECO:0000256" key="2">
    <source>
        <dbReference type="ARBA" id="ARBA00010992"/>
    </source>
</evidence>
<evidence type="ECO:0000259" key="9">
    <source>
        <dbReference type="PROSITE" id="PS50850"/>
    </source>
</evidence>
<dbReference type="GO" id="GO:0016020">
    <property type="term" value="C:membrane"/>
    <property type="evidence" value="ECO:0007669"/>
    <property type="project" value="UniProtKB-SubCell"/>
</dbReference>
<protein>
    <recommendedName>
        <fullName evidence="9">Major facilitator superfamily (MFS) profile domain-containing protein</fullName>
    </recommendedName>
</protein>
<name>A0A9W9W3N6_9EURO</name>
<dbReference type="SUPFAM" id="SSF103473">
    <property type="entry name" value="MFS general substrate transporter"/>
    <property type="match status" value="1"/>
</dbReference>
<dbReference type="PROSITE" id="PS50850">
    <property type="entry name" value="MFS"/>
    <property type="match status" value="1"/>
</dbReference>
<dbReference type="OrthoDB" id="6133115at2759"/>
<feature type="transmembrane region" description="Helical" evidence="8">
    <location>
        <begin position="142"/>
        <end position="161"/>
    </location>
</feature>
<dbReference type="InterPro" id="IPR003663">
    <property type="entry name" value="Sugar/inositol_transpt"/>
</dbReference>
<evidence type="ECO:0000256" key="4">
    <source>
        <dbReference type="ARBA" id="ARBA00022692"/>
    </source>
</evidence>
<dbReference type="InterPro" id="IPR020846">
    <property type="entry name" value="MFS_dom"/>
</dbReference>
<dbReference type="InterPro" id="IPR005828">
    <property type="entry name" value="MFS_sugar_transport-like"/>
</dbReference>
<keyword evidence="6 8" id="KW-0472">Membrane</keyword>
<feature type="transmembrane region" description="Helical" evidence="8">
    <location>
        <begin position="57"/>
        <end position="77"/>
    </location>
</feature>